<organism evidence="2">
    <name type="scientific">marine metagenome</name>
    <dbReference type="NCBI Taxonomy" id="408172"/>
    <lineage>
        <taxon>unclassified sequences</taxon>
        <taxon>metagenomes</taxon>
        <taxon>ecological metagenomes</taxon>
    </lineage>
</organism>
<proteinExistence type="predicted"/>
<name>A0A382GUB9_9ZZZZ</name>
<gene>
    <name evidence="2" type="ORF">METZ01_LOCUS231298</name>
</gene>
<dbReference type="Pfam" id="PF03205">
    <property type="entry name" value="MobB"/>
    <property type="match status" value="1"/>
</dbReference>
<dbReference type="InterPro" id="IPR027417">
    <property type="entry name" value="P-loop_NTPase"/>
</dbReference>
<reference evidence="2" key="1">
    <citation type="submission" date="2018-05" db="EMBL/GenBank/DDBJ databases">
        <authorList>
            <person name="Lanie J.A."/>
            <person name="Ng W.-L."/>
            <person name="Kazmierczak K.M."/>
            <person name="Andrzejewski T.M."/>
            <person name="Davidsen T.M."/>
            <person name="Wayne K.J."/>
            <person name="Tettelin H."/>
            <person name="Glass J.I."/>
            <person name="Rusch D."/>
            <person name="Podicherti R."/>
            <person name="Tsui H.-C.T."/>
            <person name="Winkler M.E."/>
        </authorList>
    </citation>
    <scope>NUCLEOTIDE SEQUENCE</scope>
</reference>
<dbReference type="Gene3D" id="3.40.50.300">
    <property type="entry name" value="P-loop containing nucleotide triphosphate hydrolases"/>
    <property type="match status" value="1"/>
</dbReference>
<dbReference type="EMBL" id="UINC01057378">
    <property type="protein sequence ID" value="SVB78444.1"/>
    <property type="molecule type" value="Genomic_DNA"/>
</dbReference>
<protein>
    <recommendedName>
        <fullName evidence="1">Molybdopterin-guanine dinucleotide biosynthesis protein B (MobB) domain-containing protein</fullName>
    </recommendedName>
</protein>
<accession>A0A382GUB9</accession>
<dbReference type="InterPro" id="IPR004435">
    <property type="entry name" value="MobB_dom"/>
</dbReference>
<dbReference type="GO" id="GO:0006777">
    <property type="term" value="P:Mo-molybdopterin cofactor biosynthetic process"/>
    <property type="evidence" value="ECO:0007669"/>
    <property type="project" value="InterPro"/>
</dbReference>
<dbReference type="GO" id="GO:0005525">
    <property type="term" value="F:GTP binding"/>
    <property type="evidence" value="ECO:0007669"/>
    <property type="project" value="InterPro"/>
</dbReference>
<dbReference type="AlphaFoldDB" id="A0A382GUB9"/>
<evidence type="ECO:0000259" key="1">
    <source>
        <dbReference type="Pfam" id="PF03205"/>
    </source>
</evidence>
<feature type="domain" description="Molybdopterin-guanine dinucleotide biosynthesis protein B (MobB)" evidence="1">
    <location>
        <begin position="4"/>
        <end position="60"/>
    </location>
</feature>
<sequence length="114" mass="12646">MMYKEGAQSVIAVSDEDLIIRSKHNYRPRFDELISQVARSADLVICEGLRDSDLPKIWVGDEMPTDGSIQNLVATVDNKQSGQDAGVLRFSSDDVDQISHFIVSNFVMKNAAKS</sequence>
<evidence type="ECO:0000313" key="2">
    <source>
        <dbReference type="EMBL" id="SVB78444.1"/>
    </source>
</evidence>